<dbReference type="PANTHER" id="PTHR31157:SF1">
    <property type="entry name" value="SCP DOMAIN-CONTAINING PROTEIN"/>
    <property type="match status" value="1"/>
</dbReference>
<feature type="domain" description="SCP" evidence="3">
    <location>
        <begin position="150"/>
        <end position="255"/>
    </location>
</feature>
<dbReference type="GO" id="GO:0006508">
    <property type="term" value="P:proteolysis"/>
    <property type="evidence" value="ECO:0007669"/>
    <property type="project" value="UniProtKB-KW"/>
</dbReference>
<dbReference type="NCBIfam" id="TIGR02909">
    <property type="entry name" value="spore_YkwD"/>
    <property type="match status" value="1"/>
</dbReference>
<keyword evidence="5" id="KW-1185">Reference proteome</keyword>
<dbReference type="InterPro" id="IPR014258">
    <property type="entry name" value="CAP_domain_YkwD-like"/>
</dbReference>
<dbReference type="Proteomes" id="UP000279446">
    <property type="component" value="Unassembled WGS sequence"/>
</dbReference>
<evidence type="ECO:0000256" key="2">
    <source>
        <dbReference type="SAM" id="SignalP"/>
    </source>
</evidence>
<gene>
    <name evidence="4" type="ORF">EJP82_16310</name>
</gene>
<keyword evidence="4" id="KW-0645">Protease</keyword>
<evidence type="ECO:0000313" key="4">
    <source>
        <dbReference type="EMBL" id="RUT45242.1"/>
    </source>
</evidence>
<accession>A0A3S1DTV5</accession>
<protein>
    <submittedName>
        <fullName evidence="4">Serine protease</fullName>
    </submittedName>
</protein>
<keyword evidence="4" id="KW-0378">Hydrolase</keyword>
<dbReference type="Gene3D" id="3.40.33.10">
    <property type="entry name" value="CAP"/>
    <property type="match status" value="1"/>
</dbReference>
<dbReference type="OrthoDB" id="9783944at2"/>
<keyword evidence="2" id="KW-0732">Signal</keyword>
<comment type="caution">
    <text evidence="4">The sequence shown here is derived from an EMBL/GenBank/DDBJ whole genome shotgun (WGS) entry which is preliminary data.</text>
</comment>
<dbReference type="InterPro" id="IPR035940">
    <property type="entry name" value="CAP_sf"/>
</dbReference>
<proteinExistence type="predicted"/>
<organism evidence="4 5">
    <name type="scientific">Paenibacillus anaericanus</name>
    <dbReference type="NCBI Taxonomy" id="170367"/>
    <lineage>
        <taxon>Bacteria</taxon>
        <taxon>Bacillati</taxon>
        <taxon>Bacillota</taxon>
        <taxon>Bacilli</taxon>
        <taxon>Bacillales</taxon>
        <taxon>Paenibacillaceae</taxon>
        <taxon>Paenibacillus</taxon>
    </lineage>
</organism>
<evidence type="ECO:0000256" key="1">
    <source>
        <dbReference type="SAM" id="MobiDB-lite"/>
    </source>
</evidence>
<sequence>MKYKFKNMVITGALILAPVLAASPAMAASQNVATQVPNYKMINIESYGFYFNTQNWSELLDKLVLDIKPVIPQPDVTLPDNSKPESSTPESSKPETSDPVKPSTPVEPSTPVVPSTPVKPSTPAPEPSNPGTGTDNGDQAVKDDFAAQVVDLVNQERAKVGLQPLKSDSALTNVAMLKAKDMYNNNYFDHNSPTLGSPFDLMNAQGIQYRTAGENIAKGQRTPAEVMNAWMNSDGHRKNILSANYTTIGVAYYNGVWVQEFIG</sequence>
<dbReference type="GO" id="GO:0008233">
    <property type="term" value="F:peptidase activity"/>
    <property type="evidence" value="ECO:0007669"/>
    <property type="project" value="UniProtKB-KW"/>
</dbReference>
<evidence type="ECO:0000313" key="5">
    <source>
        <dbReference type="Proteomes" id="UP000279446"/>
    </source>
</evidence>
<feature type="signal peptide" evidence="2">
    <location>
        <begin position="1"/>
        <end position="27"/>
    </location>
</feature>
<dbReference type="PANTHER" id="PTHR31157">
    <property type="entry name" value="SCP DOMAIN-CONTAINING PROTEIN"/>
    <property type="match status" value="1"/>
</dbReference>
<reference evidence="4 5" key="1">
    <citation type="submission" date="2018-12" db="EMBL/GenBank/DDBJ databases">
        <authorList>
            <person name="Sun L."/>
            <person name="Chen Z."/>
        </authorList>
    </citation>
    <scope>NUCLEOTIDE SEQUENCE [LARGE SCALE GENOMIC DNA]</scope>
    <source>
        <strain evidence="4 5">DSM 15890</strain>
    </source>
</reference>
<dbReference type="CDD" id="cd05379">
    <property type="entry name" value="CAP_bacterial"/>
    <property type="match status" value="1"/>
</dbReference>
<dbReference type="AlphaFoldDB" id="A0A3S1DTV5"/>
<dbReference type="SUPFAM" id="SSF55797">
    <property type="entry name" value="PR-1-like"/>
    <property type="match status" value="1"/>
</dbReference>
<dbReference type="EMBL" id="RZNY01000013">
    <property type="protein sequence ID" value="RUT45242.1"/>
    <property type="molecule type" value="Genomic_DNA"/>
</dbReference>
<feature type="compositionally biased region" description="Low complexity" evidence="1">
    <location>
        <begin position="99"/>
        <end position="119"/>
    </location>
</feature>
<dbReference type="RefSeq" id="WP_127193134.1">
    <property type="nucleotide sequence ID" value="NZ_RZNY01000013.1"/>
</dbReference>
<dbReference type="InterPro" id="IPR014044">
    <property type="entry name" value="CAP_dom"/>
</dbReference>
<feature type="region of interest" description="Disordered" evidence="1">
    <location>
        <begin position="72"/>
        <end position="139"/>
    </location>
</feature>
<dbReference type="Pfam" id="PF00188">
    <property type="entry name" value="CAP"/>
    <property type="match status" value="1"/>
</dbReference>
<evidence type="ECO:0000259" key="3">
    <source>
        <dbReference type="Pfam" id="PF00188"/>
    </source>
</evidence>
<feature type="chain" id="PRO_5018720694" evidence="2">
    <location>
        <begin position="28"/>
        <end position="263"/>
    </location>
</feature>
<name>A0A3S1DTV5_9BACL</name>